<gene>
    <name evidence="2" type="ORF">GCM10017621_17110</name>
</gene>
<keyword evidence="3" id="KW-1185">Reference proteome</keyword>
<reference evidence="2" key="2">
    <citation type="submission" date="2023-01" db="EMBL/GenBank/DDBJ databases">
        <authorList>
            <person name="Sun Q."/>
            <person name="Evtushenko L."/>
        </authorList>
    </citation>
    <scope>NUCLEOTIDE SEQUENCE</scope>
    <source>
        <strain evidence="2">VKM B-1513</strain>
    </source>
</reference>
<keyword evidence="1" id="KW-0812">Transmembrane</keyword>
<sequence length="54" mass="5867">MWLFLLWWLVDDHIAAALDAPGVGELPIWVPLIIGIAFSVTFSANGGGKGRCRD</sequence>
<organism evidence="2 3">
    <name type="scientific">Maricaulis virginensis</name>
    <dbReference type="NCBI Taxonomy" id="144022"/>
    <lineage>
        <taxon>Bacteria</taxon>
        <taxon>Pseudomonadati</taxon>
        <taxon>Pseudomonadota</taxon>
        <taxon>Alphaproteobacteria</taxon>
        <taxon>Maricaulales</taxon>
        <taxon>Maricaulaceae</taxon>
        <taxon>Maricaulis</taxon>
    </lineage>
</organism>
<evidence type="ECO:0000313" key="2">
    <source>
        <dbReference type="EMBL" id="GLK52203.1"/>
    </source>
</evidence>
<proteinExistence type="predicted"/>
<reference evidence="2" key="1">
    <citation type="journal article" date="2014" name="Int. J. Syst. Evol. Microbiol.">
        <title>Complete genome sequence of Corynebacterium casei LMG S-19264T (=DSM 44701T), isolated from a smear-ripened cheese.</title>
        <authorList>
            <consortium name="US DOE Joint Genome Institute (JGI-PGF)"/>
            <person name="Walter F."/>
            <person name="Albersmeier A."/>
            <person name="Kalinowski J."/>
            <person name="Ruckert C."/>
        </authorList>
    </citation>
    <scope>NUCLEOTIDE SEQUENCE</scope>
    <source>
        <strain evidence="2">VKM B-1513</strain>
    </source>
</reference>
<name>A0A9W6IL01_9PROT</name>
<dbReference type="AlphaFoldDB" id="A0A9W6IL01"/>
<protein>
    <submittedName>
        <fullName evidence="2">Uncharacterized protein</fullName>
    </submittedName>
</protein>
<accession>A0A9W6IL01</accession>
<dbReference type="EMBL" id="BSFE01000004">
    <property type="protein sequence ID" value="GLK52203.1"/>
    <property type="molecule type" value="Genomic_DNA"/>
</dbReference>
<dbReference type="RefSeq" id="WP_271186572.1">
    <property type="nucleotide sequence ID" value="NZ_BSFE01000004.1"/>
</dbReference>
<feature type="transmembrane region" description="Helical" evidence="1">
    <location>
        <begin position="27"/>
        <end position="48"/>
    </location>
</feature>
<evidence type="ECO:0000313" key="3">
    <source>
        <dbReference type="Proteomes" id="UP001143486"/>
    </source>
</evidence>
<comment type="caution">
    <text evidence="2">The sequence shown here is derived from an EMBL/GenBank/DDBJ whole genome shotgun (WGS) entry which is preliminary data.</text>
</comment>
<evidence type="ECO:0000256" key="1">
    <source>
        <dbReference type="SAM" id="Phobius"/>
    </source>
</evidence>
<keyword evidence="1" id="KW-0472">Membrane</keyword>
<keyword evidence="1" id="KW-1133">Transmembrane helix</keyword>
<dbReference type="Proteomes" id="UP001143486">
    <property type="component" value="Unassembled WGS sequence"/>
</dbReference>